<comment type="pathway">
    <text evidence="1 4">Quinol/quinone metabolism; menaquinone biosynthesis.</text>
</comment>
<dbReference type="SUPFAM" id="SSF53850">
    <property type="entry name" value="Periplasmic binding protein-like II"/>
    <property type="match status" value="1"/>
</dbReference>
<proteinExistence type="inferred from homology"/>
<evidence type="ECO:0000256" key="4">
    <source>
        <dbReference type="HAMAP-Rule" id="MF_00996"/>
    </source>
</evidence>
<keyword evidence="6" id="KW-1185">Reference proteome</keyword>
<dbReference type="Pfam" id="PF02621">
    <property type="entry name" value="VitK2_biosynth"/>
    <property type="match status" value="1"/>
</dbReference>
<dbReference type="RefSeq" id="WP_207164711.1">
    <property type="nucleotide sequence ID" value="NZ_CP071382.1"/>
</dbReference>
<feature type="binding site" evidence="4">
    <location>
        <begin position="110"/>
        <end position="111"/>
    </location>
    <ligand>
        <name>substrate</name>
    </ligand>
</feature>
<comment type="catalytic activity">
    <reaction evidence="4">
        <text>cyclic dehypoxanthinylfutalosinate = 1,4-dihydroxy-6-naphthoate + dihydroxyacetone</text>
        <dbReference type="Rhea" id="RHEA:33087"/>
        <dbReference type="ChEBI" id="CHEBI:16016"/>
        <dbReference type="ChEBI" id="CHEBI:64254"/>
        <dbReference type="ChEBI" id="CHEBI:64270"/>
        <dbReference type="EC" id="4.1.99.29"/>
    </reaction>
</comment>
<evidence type="ECO:0000256" key="3">
    <source>
        <dbReference type="ARBA" id="ARBA00023239"/>
    </source>
</evidence>
<dbReference type="CDD" id="cd13635">
    <property type="entry name" value="PBP2_Ttha1568_Mqnd"/>
    <property type="match status" value="1"/>
</dbReference>
<dbReference type="PANTHER" id="PTHR37167">
    <property type="entry name" value="1,4-DIHYDROXY-6-NAPHTOATE SYNTHASE"/>
    <property type="match status" value="1"/>
</dbReference>
<feature type="binding site" evidence="4">
    <location>
        <begin position="56"/>
        <end position="58"/>
    </location>
    <ligand>
        <name>substrate</name>
    </ligand>
</feature>
<comment type="function">
    <text evidence="4">Catalyzes the conversion of cyclic dehypoxanthine futalosine (cyclic DHFL) into 1,4-dihydroxy-6-naphthoate, a step in the biosynthesis of menaquinone (MK, vitamin K2).</text>
</comment>
<comment type="similarity">
    <text evidence="4">Belongs to the MqnA/MqnD family. MqnD subfamily.</text>
</comment>
<dbReference type="EMBL" id="CP071382">
    <property type="protein sequence ID" value="QSV46933.1"/>
    <property type="molecule type" value="Genomic_DNA"/>
</dbReference>
<evidence type="ECO:0000313" key="6">
    <source>
        <dbReference type="Proteomes" id="UP000663651"/>
    </source>
</evidence>
<evidence type="ECO:0000256" key="2">
    <source>
        <dbReference type="ARBA" id="ARBA00022428"/>
    </source>
</evidence>
<dbReference type="PANTHER" id="PTHR37167:SF1">
    <property type="entry name" value="1,4-DIHYDROXY-6-NAPHTOATE SYNTHASE"/>
    <property type="match status" value="1"/>
</dbReference>
<evidence type="ECO:0000256" key="1">
    <source>
        <dbReference type="ARBA" id="ARBA00004863"/>
    </source>
</evidence>
<dbReference type="InterPro" id="IPR003773">
    <property type="entry name" value="Menaquinone_biosynth"/>
</dbReference>
<sequence>MRDLTLGFSPCPNDTYIFHALVHGLVETPGLAFRERLEDVETLNRLALEGVLDVSKVSYHALGFLRDEYLLLRSGGALGRGCGPLVVTKGAGSMKDLRGKPIAVPGRYTTAALLLRLFDPSLDNLVYLPFNEIMAGVARGEFAAGVIIHESRFTFPEYGLTKLLDLGAWWEGETGCPIPLGGIVARRSLGRETVAAIDAALRASVAHARSNPSAASAYIRAHSQEMSDEVCAAHIGLYVNDFSLQLGAEGELAVAALLGRAEAAGVIPRSVAPLFG</sequence>
<dbReference type="HAMAP" id="MF_00996">
    <property type="entry name" value="MqnD"/>
    <property type="match status" value="1"/>
</dbReference>
<gene>
    <name evidence="4" type="primary">mqnD</name>
    <name evidence="5" type="ORF">JZM60_06615</name>
</gene>
<keyword evidence="3 4" id="KW-0456">Lyase</keyword>
<feature type="active site" description="Proton acceptor" evidence="4">
    <location>
        <position position="149"/>
    </location>
</feature>
<dbReference type="InterPro" id="IPR030869">
    <property type="entry name" value="MqnD"/>
</dbReference>
<protein>
    <recommendedName>
        <fullName evidence="4">1,4-dihydroxy-6-naphtoate synthase</fullName>
        <ecNumber evidence="4">4.1.99.29</ecNumber>
    </recommendedName>
    <alternativeName>
        <fullName evidence="4">Menaquinone biosynthetic enzyme MqnD</fullName>
    </alternativeName>
</protein>
<dbReference type="Gene3D" id="3.40.190.10">
    <property type="entry name" value="Periplasmic binding protein-like II"/>
    <property type="match status" value="2"/>
</dbReference>
<name>A0ABX7Q663_9BACT</name>
<reference evidence="5 6" key="1">
    <citation type="submission" date="2021-03" db="EMBL/GenBank/DDBJ databases">
        <title>Geobacter metallireducens gen. nov. sp. nov., a microorganism capable of coupling the complete oxidation of organic compounds to the reduction of iron and other metals.</title>
        <authorList>
            <person name="Li Y."/>
        </authorList>
    </citation>
    <scope>NUCLEOTIDE SEQUENCE [LARGE SCALE GENOMIC DNA]</scope>
    <source>
        <strain evidence="5 6">Jerry-YX</strain>
    </source>
</reference>
<keyword evidence="2 4" id="KW-0474">Menaquinone biosynthesis</keyword>
<evidence type="ECO:0000313" key="5">
    <source>
        <dbReference type="EMBL" id="QSV46933.1"/>
    </source>
</evidence>
<dbReference type="EC" id="4.1.99.29" evidence="4"/>
<dbReference type="Proteomes" id="UP000663651">
    <property type="component" value="Chromosome"/>
</dbReference>
<organism evidence="5 6">
    <name type="scientific">Geobacter benzoatilyticus</name>
    <dbReference type="NCBI Taxonomy" id="2815309"/>
    <lineage>
        <taxon>Bacteria</taxon>
        <taxon>Pseudomonadati</taxon>
        <taxon>Thermodesulfobacteriota</taxon>
        <taxon>Desulfuromonadia</taxon>
        <taxon>Geobacterales</taxon>
        <taxon>Geobacteraceae</taxon>
        <taxon>Geobacter</taxon>
    </lineage>
</organism>
<accession>A0ABX7Q663</accession>